<proteinExistence type="predicted"/>
<dbReference type="InterPro" id="IPR052918">
    <property type="entry name" value="Motility_Chemotaxis_Reg"/>
</dbReference>
<protein>
    <submittedName>
        <fullName evidence="3">T9SS type A sorting domain-containing protein</fullName>
    </submittedName>
</protein>
<dbReference type="PANTHER" id="PTHR35580:SF1">
    <property type="entry name" value="PHYTASE-LIKE DOMAIN-CONTAINING PROTEIN"/>
    <property type="match status" value="1"/>
</dbReference>
<dbReference type="PANTHER" id="PTHR35580">
    <property type="entry name" value="CELL SURFACE GLYCOPROTEIN (S-LAYER PROTEIN)-LIKE PROTEIN"/>
    <property type="match status" value="1"/>
</dbReference>
<evidence type="ECO:0000313" key="4">
    <source>
        <dbReference type="Proteomes" id="UP000652681"/>
    </source>
</evidence>
<name>A0A8J6P6U7_9FLAO</name>
<dbReference type="RefSeq" id="WP_216714277.1">
    <property type="nucleotide sequence ID" value="NZ_JACVEL010000006.1"/>
</dbReference>
<dbReference type="InterPro" id="IPR026444">
    <property type="entry name" value="Secre_tail"/>
</dbReference>
<feature type="domain" description="Secretion system C-terminal sorting" evidence="2">
    <location>
        <begin position="619"/>
        <end position="688"/>
    </location>
</feature>
<dbReference type="EMBL" id="JACVEL010000006">
    <property type="protein sequence ID" value="MBC9812932.1"/>
    <property type="molecule type" value="Genomic_DNA"/>
</dbReference>
<dbReference type="Pfam" id="PF18962">
    <property type="entry name" value="Por_Secre_tail"/>
    <property type="match status" value="1"/>
</dbReference>
<gene>
    <name evidence="3" type="ORF">H9Y05_10670</name>
</gene>
<dbReference type="Gene3D" id="2.60.40.10">
    <property type="entry name" value="Immunoglobulins"/>
    <property type="match status" value="1"/>
</dbReference>
<reference evidence="3" key="1">
    <citation type="submission" date="2020-09" db="EMBL/GenBank/DDBJ databases">
        <title>Taishania pollutisoli gen. nov., sp. nov., Isolated from Tetrabromobisphenol A-Contaminated Soil.</title>
        <authorList>
            <person name="Chen Q."/>
        </authorList>
    </citation>
    <scope>NUCLEOTIDE SEQUENCE</scope>
    <source>
        <strain evidence="3">CZZ-1</strain>
    </source>
</reference>
<sequence length="690" mass="75132">MKQTFKSGVCRILFPLILFFSVPVLLGQNVPDLAWARIITNSGISTAGPLAIDNQNNTYVSGSFNTSITINGTTITHLNPGGGASNYLIKYDQNGNGIWIKKIPFTINKMLTYGNKLYIIATYFQATQHFDGIPFPTPSTPEGAYCLIQINLDGSTQWIRAIDYNGLSIGGFSTDVTITIDQSGKIYVAGIFQSSITFHNGFTLETAGNQLGMNAFRAAYDDAGNLLNAYQLGVVNPSYSSYEDEFFDMDAQYNVYRYVNSERKLIKYDLQGNSVMETTFNNTGTGSVSFTGMSVDPSGNIFFCGSLYGGSANLNGHSITKHGDVNKADGVTLKLRASDGEIAWVNRYTYIHCDYFYQLLTDAIGNVYVIGNYGMCIGGDLDAMFLKYAPDGTLIWGHNIVAGPPPFVGAPSGWVTSEYLTQASNGGNVIISGYFKERVQFDPSTSFSGSNLPRAFVAQYGICNTPVPALAGNTSFCQGDSLELSVDELPGYSYMWSNGDTTASIYVNTPGDYWVTVAENNECYAGSEIMEVTENELPDATVTFNGGTLTAVEGYSYQWLDCNNGDSPVTGAVGVVFTPQQNGSYAVAVINEHGCTVTSTCYLISNVGVEQQEMKKLSVYPNPASESVRISNVPKYARIVVRDMTGRIVFENPKAKETETISLTLFRNGVYLVEIIHEGTTRTEKLIVNK</sequence>
<dbReference type="InterPro" id="IPR013783">
    <property type="entry name" value="Ig-like_fold"/>
</dbReference>
<keyword evidence="1" id="KW-0732">Signal</keyword>
<evidence type="ECO:0000256" key="1">
    <source>
        <dbReference type="ARBA" id="ARBA00022729"/>
    </source>
</evidence>
<keyword evidence="4" id="KW-1185">Reference proteome</keyword>
<comment type="caution">
    <text evidence="3">The sequence shown here is derived from an EMBL/GenBank/DDBJ whole genome shotgun (WGS) entry which is preliminary data.</text>
</comment>
<accession>A0A8J6P6U7</accession>
<evidence type="ECO:0000313" key="3">
    <source>
        <dbReference type="EMBL" id="MBC9812932.1"/>
    </source>
</evidence>
<evidence type="ECO:0000259" key="2">
    <source>
        <dbReference type="Pfam" id="PF18962"/>
    </source>
</evidence>
<dbReference type="NCBIfam" id="TIGR04183">
    <property type="entry name" value="Por_Secre_tail"/>
    <property type="match status" value="1"/>
</dbReference>
<organism evidence="3 4">
    <name type="scientific">Taishania pollutisoli</name>
    <dbReference type="NCBI Taxonomy" id="2766479"/>
    <lineage>
        <taxon>Bacteria</taxon>
        <taxon>Pseudomonadati</taxon>
        <taxon>Bacteroidota</taxon>
        <taxon>Flavobacteriia</taxon>
        <taxon>Flavobacteriales</taxon>
        <taxon>Crocinitomicaceae</taxon>
        <taxon>Taishania</taxon>
    </lineage>
</organism>
<dbReference type="Proteomes" id="UP000652681">
    <property type="component" value="Unassembled WGS sequence"/>
</dbReference>
<dbReference type="AlphaFoldDB" id="A0A8J6P6U7"/>